<dbReference type="InterPro" id="IPR008922">
    <property type="entry name" value="Di-copper_centre_dom_sf"/>
</dbReference>
<accession>A0A9W4I4T6</accession>
<protein>
    <recommendedName>
        <fullName evidence="3">Tyrosinase copper-binding domain-containing protein</fullName>
    </recommendedName>
</protein>
<dbReference type="InterPro" id="IPR050316">
    <property type="entry name" value="Tyrosinase/Hemocyanin"/>
</dbReference>
<dbReference type="EMBL" id="CAJVOS010000060">
    <property type="protein sequence ID" value="CAG8222037.1"/>
    <property type="molecule type" value="Genomic_DNA"/>
</dbReference>
<keyword evidence="5" id="KW-1185">Reference proteome</keyword>
<keyword evidence="1" id="KW-0479">Metal-binding</keyword>
<dbReference type="Gene3D" id="1.10.1280.10">
    <property type="entry name" value="Di-copper center containing domain from catechol oxidase"/>
    <property type="match status" value="1"/>
</dbReference>
<dbReference type="InterPro" id="IPR002227">
    <property type="entry name" value="Tyrosinase_Cu-bd"/>
</dbReference>
<evidence type="ECO:0000313" key="4">
    <source>
        <dbReference type="EMBL" id="CAG8222037.1"/>
    </source>
</evidence>
<dbReference type="AlphaFoldDB" id="A0A9W4I4T6"/>
<evidence type="ECO:0000259" key="3">
    <source>
        <dbReference type="Pfam" id="PF00264"/>
    </source>
</evidence>
<dbReference type="GO" id="GO:0046872">
    <property type="term" value="F:metal ion binding"/>
    <property type="evidence" value="ECO:0007669"/>
    <property type="project" value="UniProtKB-KW"/>
</dbReference>
<dbReference type="SUPFAM" id="SSF48056">
    <property type="entry name" value="Di-copper centre-containing domain"/>
    <property type="match status" value="1"/>
</dbReference>
<gene>
    <name evidence="4" type="ORF">POLS_LOCUS8127</name>
</gene>
<keyword evidence="2" id="KW-0732">Signal</keyword>
<dbReference type="GO" id="GO:0016491">
    <property type="term" value="F:oxidoreductase activity"/>
    <property type="evidence" value="ECO:0007669"/>
    <property type="project" value="InterPro"/>
</dbReference>
<feature type="chain" id="PRO_5040765943" description="Tyrosinase copper-binding domain-containing protein" evidence="2">
    <location>
        <begin position="19"/>
        <end position="395"/>
    </location>
</feature>
<reference evidence="4" key="1">
    <citation type="submission" date="2021-07" db="EMBL/GenBank/DDBJ databases">
        <authorList>
            <person name="Branca A.L. A."/>
        </authorList>
    </citation>
    <scope>NUCLEOTIDE SEQUENCE</scope>
</reference>
<name>A0A9W4I4T6_PENOL</name>
<feature type="signal peptide" evidence="2">
    <location>
        <begin position="1"/>
        <end position="18"/>
    </location>
</feature>
<dbReference type="Pfam" id="PF00264">
    <property type="entry name" value="Tyrosinase"/>
    <property type="match status" value="1"/>
</dbReference>
<evidence type="ECO:0000313" key="5">
    <source>
        <dbReference type="Proteomes" id="UP001153618"/>
    </source>
</evidence>
<feature type="domain" description="Tyrosinase copper-binding" evidence="3">
    <location>
        <begin position="105"/>
        <end position="336"/>
    </location>
</feature>
<sequence>MMISRILMLLLSLKLVLGQTGLPTSASFSTAIASNQLDQLSRLALNITKNLLRHPKGNCTLQDLQVRRDWRAFSATEKKAYIRSVLCLQALPARTPSDLAAGAKTRYDDFVATHINQTLFIHRTGTFLGWHRWFIHEFESALHNECSYTGDFPYWDWGADADDMENSEVFDGSDTSLSGNGAWIPAELDIKVPVGNYTPAYLPTGSGGGCVTNGPFVDYVVNMGPSFLSEPGGNITGMSNALDYNPRCMTRDLTSAVLQRFNNYTSIVHLILNNHNVWDFQTELQGIPGSGSLGVHGGGHYSMGGDPGRDADGSPGEPGFWHHHGMIDRVWWIWQSLDLKTRQHAISGTGTFMNEPPSPNTTLDTIVNIGHANSGPVAMEDLMSTTAGPFCYVYV</sequence>
<comment type="caution">
    <text evidence="4">The sequence shown here is derived from an EMBL/GenBank/DDBJ whole genome shotgun (WGS) entry which is preliminary data.</text>
</comment>
<dbReference type="Proteomes" id="UP001153618">
    <property type="component" value="Unassembled WGS sequence"/>
</dbReference>
<proteinExistence type="predicted"/>
<evidence type="ECO:0000256" key="2">
    <source>
        <dbReference type="SAM" id="SignalP"/>
    </source>
</evidence>
<dbReference type="PANTHER" id="PTHR11474">
    <property type="entry name" value="TYROSINASE FAMILY MEMBER"/>
    <property type="match status" value="1"/>
</dbReference>
<dbReference type="PRINTS" id="PR00092">
    <property type="entry name" value="TYROSINASE"/>
</dbReference>
<evidence type="ECO:0000256" key="1">
    <source>
        <dbReference type="ARBA" id="ARBA00022723"/>
    </source>
</evidence>
<dbReference type="PANTHER" id="PTHR11474:SF116">
    <property type="entry name" value="TYROSINASE"/>
    <property type="match status" value="1"/>
</dbReference>
<organism evidence="4 5">
    <name type="scientific">Penicillium olsonii</name>
    <dbReference type="NCBI Taxonomy" id="99116"/>
    <lineage>
        <taxon>Eukaryota</taxon>
        <taxon>Fungi</taxon>
        <taxon>Dikarya</taxon>
        <taxon>Ascomycota</taxon>
        <taxon>Pezizomycotina</taxon>
        <taxon>Eurotiomycetes</taxon>
        <taxon>Eurotiomycetidae</taxon>
        <taxon>Eurotiales</taxon>
        <taxon>Aspergillaceae</taxon>
        <taxon>Penicillium</taxon>
    </lineage>
</organism>
<dbReference type="OrthoDB" id="6132182at2759"/>